<dbReference type="InterPro" id="IPR027417">
    <property type="entry name" value="P-loop_NTPase"/>
</dbReference>
<evidence type="ECO:0000313" key="1">
    <source>
        <dbReference type="EMBL" id="KAB8071083.1"/>
    </source>
</evidence>
<evidence type="ECO:0008006" key="3">
    <source>
        <dbReference type="Google" id="ProtNLM"/>
    </source>
</evidence>
<dbReference type="Proteomes" id="UP000326565">
    <property type="component" value="Unassembled WGS sequence"/>
</dbReference>
<organism evidence="1 2">
    <name type="scientific">Aspergillus leporis</name>
    <dbReference type="NCBI Taxonomy" id="41062"/>
    <lineage>
        <taxon>Eukaryota</taxon>
        <taxon>Fungi</taxon>
        <taxon>Dikarya</taxon>
        <taxon>Ascomycota</taxon>
        <taxon>Pezizomycotina</taxon>
        <taxon>Eurotiomycetes</taxon>
        <taxon>Eurotiomycetidae</taxon>
        <taxon>Eurotiales</taxon>
        <taxon>Aspergillaceae</taxon>
        <taxon>Aspergillus</taxon>
        <taxon>Aspergillus subgen. Circumdati</taxon>
    </lineage>
</organism>
<dbReference type="OrthoDB" id="5986190at2759"/>
<accession>A0A5N5WRB0</accession>
<dbReference type="AlphaFoldDB" id="A0A5N5WRB0"/>
<name>A0A5N5WRB0_9EURO</name>
<keyword evidence="2" id="KW-1185">Reference proteome</keyword>
<evidence type="ECO:0000313" key="2">
    <source>
        <dbReference type="Proteomes" id="UP000326565"/>
    </source>
</evidence>
<sequence length="55" mass="6227">MRDGPRRDAITGLGGIGKTQMALELAHRIRDRDKECKGHWHTRTCSKIISQQPIS</sequence>
<proteinExistence type="predicted"/>
<dbReference type="EMBL" id="ML732283">
    <property type="protein sequence ID" value="KAB8071083.1"/>
    <property type="molecule type" value="Genomic_DNA"/>
</dbReference>
<dbReference type="Gene3D" id="3.40.50.300">
    <property type="entry name" value="P-loop containing nucleotide triphosphate hydrolases"/>
    <property type="match status" value="1"/>
</dbReference>
<gene>
    <name evidence="1" type="ORF">BDV29DRAFT_179859</name>
</gene>
<reference evidence="1 2" key="1">
    <citation type="submission" date="2019-04" db="EMBL/GenBank/DDBJ databases">
        <title>Friends and foes A comparative genomics study of 23 Aspergillus species from section Flavi.</title>
        <authorList>
            <consortium name="DOE Joint Genome Institute"/>
            <person name="Kjaerbolling I."/>
            <person name="Vesth T."/>
            <person name="Frisvad J.C."/>
            <person name="Nybo J.L."/>
            <person name="Theobald S."/>
            <person name="Kildgaard S."/>
            <person name="Isbrandt T."/>
            <person name="Kuo A."/>
            <person name="Sato A."/>
            <person name="Lyhne E.K."/>
            <person name="Kogle M.E."/>
            <person name="Wiebenga A."/>
            <person name="Kun R.S."/>
            <person name="Lubbers R.J."/>
            <person name="Makela M.R."/>
            <person name="Barry K."/>
            <person name="Chovatia M."/>
            <person name="Clum A."/>
            <person name="Daum C."/>
            <person name="Haridas S."/>
            <person name="He G."/>
            <person name="LaButti K."/>
            <person name="Lipzen A."/>
            <person name="Mondo S."/>
            <person name="Riley R."/>
            <person name="Salamov A."/>
            <person name="Simmons B.A."/>
            <person name="Magnuson J.K."/>
            <person name="Henrissat B."/>
            <person name="Mortensen U.H."/>
            <person name="Larsen T.O."/>
            <person name="Devries R.P."/>
            <person name="Grigoriev I.V."/>
            <person name="Machida M."/>
            <person name="Baker S.E."/>
            <person name="Andersen M.R."/>
        </authorList>
    </citation>
    <scope>NUCLEOTIDE SEQUENCE [LARGE SCALE GENOMIC DNA]</scope>
    <source>
        <strain evidence="1 2">CBS 151.66</strain>
    </source>
</reference>
<protein>
    <recommendedName>
        <fullName evidence="3">NB-ARC domain-containing protein</fullName>
    </recommendedName>
</protein>